<dbReference type="Gene3D" id="6.20.330.10">
    <property type="match status" value="1"/>
</dbReference>
<keyword evidence="2 7" id="KW-0645">Protease</keyword>
<reference evidence="7 8" key="1">
    <citation type="submission" date="2020-07" db="EMBL/GenBank/DDBJ databases">
        <title>Genomic Encyclopedia of Type Strains, Phase IV (KMG-IV): sequencing the most valuable type-strain genomes for metagenomic binning, comparative biology and taxonomic classification.</title>
        <authorList>
            <person name="Goeker M."/>
        </authorList>
    </citation>
    <scope>NUCLEOTIDE SEQUENCE [LARGE SCALE GENOMIC DNA]</scope>
    <source>
        <strain evidence="7 8">DSM 17721</strain>
    </source>
</reference>
<dbReference type="InterPro" id="IPR047272">
    <property type="entry name" value="S49_SppA_C"/>
</dbReference>
<evidence type="ECO:0000256" key="4">
    <source>
        <dbReference type="ARBA" id="ARBA00022825"/>
    </source>
</evidence>
<keyword evidence="5" id="KW-1133">Transmembrane helix</keyword>
<dbReference type="RefSeq" id="WP_181552668.1">
    <property type="nucleotide sequence ID" value="NZ_JACDUS010000015.1"/>
</dbReference>
<evidence type="ECO:0000259" key="6">
    <source>
        <dbReference type="Pfam" id="PF01343"/>
    </source>
</evidence>
<dbReference type="Gene3D" id="3.90.226.10">
    <property type="entry name" value="2-enoyl-CoA Hydratase, Chain A, domain 1"/>
    <property type="match status" value="1"/>
</dbReference>
<dbReference type="EC" id="3.4.21.-" evidence="7"/>
<dbReference type="Pfam" id="PF01343">
    <property type="entry name" value="Peptidase_S49"/>
    <property type="match status" value="1"/>
</dbReference>
<feature type="transmembrane region" description="Helical" evidence="5">
    <location>
        <begin position="6"/>
        <end position="32"/>
    </location>
</feature>
<dbReference type="PANTHER" id="PTHR42987:SF7">
    <property type="entry name" value="SIGNAL PEPTIDE PEPTIDASE SPPA-RELATED"/>
    <property type="match status" value="1"/>
</dbReference>
<dbReference type="InterPro" id="IPR004635">
    <property type="entry name" value="Pept_S49_SppA"/>
</dbReference>
<evidence type="ECO:0000256" key="3">
    <source>
        <dbReference type="ARBA" id="ARBA00022801"/>
    </source>
</evidence>
<dbReference type="NCBIfam" id="TIGR00706">
    <property type="entry name" value="SppA_dom"/>
    <property type="match status" value="1"/>
</dbReference>
<sequence>MFSRRHPYLFFLLMVAGLIAATSVILSVIGLFSPEKRQMHYGEKVGVIEVKGAILEAGPVLQNLREFARSGAIKAIVVRIDSPGGAVGPSQEIFREIRKIRENKPVIASMGAVAASGGYYIASAADGIVANAGTITGSIGVLMEYTNFEALFEKIGLYPVTITSGKYKDIGSPLREMTGDEKKLLQDFVDTVHGQFVDDVAAGRKMNRQDVAEVADGRIITGQGAKQYGLVDRIGNLYDAVDWAAEKGGIQGKPEIVYPPEEKLSIINYVLDRVSSGVRQQLGEISTGVLSGGYIYSPGQSP</sequence>
<proteinExistence type="inferred from homology"/>
<accession>A0A7W0CC89</accession>
<evidence type="ECO:0000313" key="8">
    <source>
        <dbReference type="Proteomes" id="UP000525298"/>
    </source>
</evidence>
<dbReference type="AlphaFoldDB" id="A0A7W0CC89"/>
<keyword evidence="3 7" id="KW-0378">Hydrolase</keyword>
<comment type="similarity">
    <text evidence="1">Belongs to the peptidase S49 family.</text>
</comment>
<organism evidence="7 8">
    <name type="scientific">Desulfosalsimonas propionicica</name>
    <dbReference type="NCBI Taxonomy" id="332175"/>
    <lineage>
        <taxon>Bacteria</taxon>
        <taxon>Pseudomonadati</taxon>
        <taxon>Thermodesulfobacteriota</taxon>
        <taxon>Desulfobacteria</taxon>
        <taxon>Desulfobacterales</taxon>
        <taxon>Desulfosalsimonadaceae</taxon>
        <taxon>Desulfosalsimonas</taxon>
    </lineage>
</organism>
<feature type="domain" description="Peptidase S49" evidence="6">
    <location>
        <begin position="101"/>
        <end position="248"/>
    </location>
</feature>
<dbReference type="GO" id="GO:0006508">
    <property type="term" value="P:proteolysis"/>
    <property type="evidence" value="ECO:0007669"/>
    <property type="project" value="UniProtKB-KW"/>
</dbReference>
<dbReference type="InterPro" id="IPR002142">
    <property type="entry name" value="Peptidase_S49"/>
</dbReference>
<comment type="caution">
    <text evidence="7">The sequence shown here is derived from an EMBL/GenBank/DDBJ whole genome shotgun (WGS) entry which is preliminary data.</text>
</comment>
<evidence type="ECO:0000256" key="2">
    <source>
        <dbReference type="ARBA" id="ARBA00022670"/>
    </source>
</evidence>
<keyword evidence="8" id="KW-1185">Reference proteome</keyword>
<dbReference type="InterPro" id="IPR029045">
    <property type="entry name" value="ClpP/crotonase-like_dom_sf"/>
</dbReference>
<dbReference type="PANTHER" id="PTHR42987">
    <property type="entry name" value="PEPTIDASE S49"/>
    <property type="match status" value="1"/>
</dbReference>
<keyword evidence="5" id="KW-0472">Membrane</keyword>
<name>A0A7W0CC89_9BACT</name>
<dbReference type="EMBL" id="JACDUS010000015">
    <property type="protein sequence ID" value="MBA2883051.1"/>
    <property type="molecule type" value="Genomic_DNA"/>
</dbReference>
<dbReference type="CDD" id="cd07023">
    <property type="entry name" value="S49_Sppa_N_C"/>
    <property type="match status" value="1"/>
</dbReference>
<dbReference type="SUPFAM" id="SSF52096">
    <property type="entry name" value="ClpP/crotonase"/>
    <property type="match status" value="1"/>
</dbReference>
<evidence type="ECO:0000256" key="5">
    <source>
        <dbReference type="SAM" id="Phobius"/>
    </source>
</evidence>
<evidence type="ECO:0000313" key="7">
    <source>
        <dbReference type="EMBL" id="MBA2883051.1"/>
    </source>
</evidence>
<dbReference type="Proteomes" id="UP000525298">
    <property type="component" value="Unassembled WGS sequence"/>
</dbReference>
<gene>
    <name evidence="7" type="ORF">HNR65_003408</name>
</gene>
<dbReference type="GO" id="GO:0008236">
    <property type="term" value="F:serine-type peptidase activity"/>
    <property type="evidence" value="ECO:0007669"/>
    <property type="project" value="UniProtKB-KW"/>
</dbReference>
<protein>
    <submittedName>
        <fullName evidence="7">Protease-4</fullName>
        <ecNumber evidence="7">3.4.21.-</ecNumber>
    </submittedName>
</protein>
<keyword evidence="4" id="KW-0720">Serine protease</keyword>
<keyword evidence="5" id="KW-0812">Transmembrane</keyword>
<evidence type="ECO:0000256" key="1">
    <source>
        <dbReference type="ARBA" id="ARBA00008683"/>
    </source>
</evidence>